<keyword evidence="1" id="KW-0732">Signal</keyword>
<dbReference type="InterPro" id="IPR053256">
    <property type="entry name" value="Kelch_repeat-containing"/>
</dbReference>
<dbReference type="Gene3D" id="2.60.40.10">
    <property type="entry name" value="Immunoglobulins"/>
    <property type="match status" value="6"/>
</dbReference>
<dbReference type="SUPFAM" id="SSF49785">
    <property type="entry name" value="Galactose-binding domain-like"/>
    <property type="match status" value="1"/>
</dbReference>
<dbReference type="InterPro" id="IPR026444">
    <property type="entry name" value="Secre_tail"/>
</dbReference>
<dbReference type="EMBL" id="MQWD01000001">
    <property type="protein sequence ID" value="PAP75965.1"/>
    <property type="molecule type" value="Genomic_DNA"/>
</dbReference>
<protein>
    <recommendedName>
        <fullName evidence="6">PKD domain-containing protein</fullName>
    </recommendedName>
</protein>
<dbReference type="Pfam" id="PF13205">
    <property type="entry name" value="Big_5"/>
    <property type="match status" value="1"/>
</dbReference>
<dbReference type="NCBIfam" id="TIGR04183">
    <property type="entry name" value="Por_Secre_tail"/>
    <property type="match status" value="1"/>
</dbReference>
<dbReference type="InterPro" id="IPR006652">
    <property type="entry name" value="Kelch_1"/>
</dbReference>
<feature type="domain" description="Fibronectin type-III" evidence="3">
    <location>
        <begin position="512"/>
        <end position="608"/>
    </location>
</feature>
<dbReference type="SUPFAM" id="SSF101898">
    <property type="entry name" value="NHL repeat"/>
    <property type="match status" value="1"/>
</dbReference>
<dbReference type="InterPro" id="IPR022409">
    <property type="entry name" value="PKD/Chitinase_dom"/>
</dbReference>
<dbReference type="InterPro" id="IPR035986">
    <property type="entry name" value="PKD_dom_sf"/>
</dbReference>
<evidence type="ECO:0000313" key="4">
    <source>
        <dbReference type="EMBL" id="PAP75965.1"/>
    </source>
</evidence>
<accession>A0A271IZ31</accession>
<evidence type="ECO:0008006" key="6">
    <source>
        <dbReference type="Google" id="ProtNLM"/>
    </source>
</evidence>
<dbReference type="SMART" id="SM00612">
    <property type="entry name" value="Kelch"/>
    <property type="match status" value="4"/>
</dbReference>
<dbReference type="InterPro" id="IPR000601">
    <property type="entry name" value="PKD_dom"/>
</dbReference>
<name>A0A271IZ31_9BACT</name>
<feature type="domain" description="PKD" evidence="2">
    <location>
        <begin position="1574"/>
        <end position="1652"/>
    </location>
</feature>
<sequence length="2650" mass="273745">MVALLVAPAALAQSPLLRFENLDGAPFPDRLVMSRIGTLASPPPANGVHDVSKVRLSNDGTAALTVSSLTLAGPFQLVTTPALPFSLPAGGSTDLSVRFVAETGSLQSGTRGFHSGTLTVGSNDPTRPSAAVALRGYWQNLSENNREPKLNEMVGSQLFGYGTQILGSGQVINSRGRIERVGDEVVSPYWRLADAGQPVTVRQLAAYHGCCTDAAPLYWHARGSTATTQVVRHNATDGQTLLPRRAGSTTALTVGTFAPGAGTVFGFRVAGNEWSDPFRNDPTPDDCSSGVGTCGQHVRFWPAKDPSGAPIPNTYIMGMDYAGINYDFNDNVYLVSNVTPAEAVATSGTVRLNAGGLGVTTGGVAFGASQFATNGQGYTPTCDLGDIAGTTDDDLYRTELEPVTGSSPKAFALNVPVPNGEYTVRLHFAEIYWGSCGAPAATVGKRVFSVTMEGQSVLTDLDIFAEVGVRRALVKTFQTTVTGNMLNVSFLASKDNPMLSAIEIVPGVTDLPPARPTALVATGSTGGVALDWADNTESDLVGYTVHRSAIAGGPYVALTSTPVTTSAFSDGTLASGERAFYVVRAVDVGGNVSDASAEVHATRQVPATTFTTVNWGTVAAQPLGNSEAQAAVVGGKLYSFGGFDVEKKNGACNCFTPTPRAYVYDPAAGTGGTWTPLAPLPHTNGGGVTHAGITTDGVDVFFAGGYIANAARTGQIFGTNQVWRYNTATNTYTALPNLPAERASGQLTYFGGKLYFIGGANKARTQDVGNVYVLDYAAFKAGQTVTWGSAAALPNPRTHMGGVVLNNLIYAVGGQHGRDEELVTQASVHAYDPASNTWAPVASLPQALSHISGATYVHEGRIIVLGGERAHTSFVNTAYAYNPATNAWATLTPLPVSRASGVGGSLGGSLYYSTGNFNRPTYQGTPGTPNQPPTAAFTATPDGASPLTIHFNAGTSSDPDGAIASYAWSFGDGTPDGTTGPTIDHTYATNGTYTIVLTVTDNNGATATASQTLTVLASASRPFVTGTLPASGATGVLRNAYVAVDVSLPNVGYGIDAATLTAATVRLYPTGDPASAVVAQLNTSAGGDAVVLQPTTLLGANVAYTFEVTEGLRDLAGQPFLPFTSTFTTGSLPTGAPPSNVQFQRVSLSAATPSVVGQHSSLAIGPDGRLYATTIQGSIKRWDIAADGSLSNLQTYNTVRTMNGGTNRLLVGLAFDPASTAADPILWVTHSTFGFNNVPDWGGKLTRLSGVDFATAQDVLVNLPRSIRDHATNSVAFGPDGALYLLQGSNSAMGDADTAWGNRPERRLSAAVLRVDVAGLMAGSLPLDVKTSEGGTYDPAAPGAPVRVFASGVRNAYDLVWHTNGDLYVPTNGSAANGRAPASVAGTIRPDGLPYNGPAVPAIDAVETQNDYLFRVAPPSGGTWGYHYYGHPNPTRGEYVLNGGNPTDGLDLAQVDRYPVGVQPDAAWGGFAYNFGRNISPNGVVEYKSNTFGGALKGKLLVVRYSGGDDIVVLTPGASRDIAPDGDSRLLVQGSELFSDPLDLIENPATGDLYVSEYGGGGQILLLRPTVNQPPVASFTVTPDPGNPLAFTFDASGSTDNGTITGYAWAFGDGTMGTGLTTSYTYASGGSYTVVLTVTDNENATGTAQQTVSAGSPGNGPFLEAGGLVVVEAENAHESIARGGQSWTQTPAAGAVGTALGALPNTGVNRNAGFVGTAPELRYRVQFSTPGTYYVWGRVLAASNDDDSFHTGIDGTGPASADRLFTAVRNEMAWTNTTMDSNSRATITVGSAGEHVISVWMREDGMILDRLLLTTNAALTPTGNGPAESTRNSNQAPVASFTATHDGEAPLSYTFDASASTDDGTITGYAWDFGDGATGTGSAPAHTYAASGTYTVALTVTDNGGATGTAQKTLVVDDGSLAVVAEAGAVTVSQTSGAQWHAVALQHAFADPVVVMGPPSSGDPEPVTVRVRNVTASGFEFQLDEWDYLDGVHGAETVAYLVAERGVHTLADGRLLEAGTTGASGSMNTAALAAPFAAAPVLLAQVVSTGSPNAVTTRLRNVTATSFQVKLQAQESTSGYGTETLAYVAIALGTTDGEFDAGRTTDRVTNTFTGITYGAPFAAAPVVVAAMQTMNGSDPSTLRTQSALPAGIQMRVEEEQSADAETSHGTEVVGYVALTAGPVYALPPPPVNQPPVPNFAATPDGANPLSYTFDASASTDDGTITGYAWDFGDGATGTGSAPAHTYAASGTYTVALTVTDNEGATATAQKTLTVNDGSLAAVAEAGSATVSQASGAQWHAVAFQRPFADPVVVMGPPSSGDPEPVTVRVRNVTASGFEFQLDEWDYLDGVHGAETVAWLAVERGAHTLADGRRVEAGTTAASGSMKTATFGSPFAAAPVVLGQIVTASRSEALTTRLRNVTATSFQVRLQTQESSSNVGQETLAYVALEPGTTPGKTDVGRTTDRVTDAFAGITYGASFAQAPLFMASMQTLNGSDPSTLRHQSASPTGIQVRVEEEQSADAETAHGTEVVGYVALPAGPLYAQPPPSLAQAASAGLLAEALPEAYALETNRPNPFRSRTTLRYALPEEASVRLTVYDALGRRVAVVVDEAQPAGWHEVSFDAGGLAAGVYVCHLEAGAFAQSQRMSIVR</sequence>
<keyword evidence="5" id="KW-1185">Reference proteome</keyword>
<evidence type="ECO:0000259" key="3">
    <source>
        <dbReference type="PROSITE" id="PS50853"/>
    </source>
</evidence>
<gene>
    <name evidence="4" type="ORF">BSZ37_05680</name>
</gene>
<dbReference type="InterPro" id="IPR041437">
    <property type="entry name" value="GH115_C"/>
</dbReference>
<dbReference type="InterPro" id="IPR014755">
    <property type="entry name" value="Cu-Rt/internalin_Ig-like"/>
</dbReference>
<dbReference type="PANTHER" id="PTHR46773">
    <property type="match status" value="1"/>
</dbReference>
<dbReference type="InterPro" id="IPR008979">
    <property type="entry name" value="Galactose-bd-like_sf"/>
</dbReference>
<dbReference type="Pfam" id="PF11721">
    <property type="entry name" value="Malectin"/>
    <property type="match status" value="1"/>
</dbReference>
<dbReference type="Gene3D" id="2.60.40.4070">
    <property type="match status" value="1"/>
</dbReference>
<dbReference type="CDD" id="cd00146">
    <property type="entry name" value="PKD"/>
    <property type="match status" value="4"/>
</dbReference>
<dbReference type="Proteomes" id="UP000216339">
    <property type="component" value="Unassembled WGS sequence"/>
</dbReference>
<dbReference type="InterPro" id="IPR013783">
    <property type="entry name" value="Ig-like_fold"/>
</dbReference>
<dbReference type="InterPro" id="IPR037221">
    <property type="entry name" value="H-type_lectin_dom_sf"/>
</dbReference>
<feature type="domain" description="PKD" evidence="2">
    <location>
        <begin position="932"/>
        <end position="1022"/>
    </location>
</feature>
<comment type="caution">
    <text evidence="4">The sequence shown here is derived from an EMBL/GenBank/DDBJ whole genome shotgun (WGS) entry which is preliminary data.</text>
</comment>
<dbReference type="Pfam" id="PF17829">
    <property type="entry name" value="GH115_C"/>
    <property type="match status" value="1"/>
</dbReference>
<dbReference type="InterPro" id="IPR032812">
    <property type="entry name" value="SbsA_Ig"/>
</dbReference>
<dbReference type="InterPro" id="IPR021720">
    <property type="entry name" value="Malectin_dom"/>
</dbReference>
<dbReference type="Pfam" id="PF24681">
    <property type="entry name" value="Kelch_KLHDC2_KLHL20_DRC7"/>
    <property type="match status" value="1"/>
</dbReference>
<dbReference type="SUPFAM" id="SSF117281">
    <property type="entry name" value="Kelch motif"/>
    <property type="match status" value="1"/>
</dbReference>
<dbReference type="InterPro" id="IPR011042">
    <property type="entry name" value="6-blade_b-propeller_TolB-like"/>
</dbReference>
<dbReference type="Gene3D" id="2.120.10.80">
    <property type="entry name" value="Kelch-type beta propeller"/>
    <property type="match status" value="1"/>
</dbReference>
<evidence type="ECO:0000256" key="1">
    <source>
        <dbReference type="ARBA" id="ARBA00022729"/>
    </source>
</evidence>
<dbReference type="Gene3D" id="2.120.10.30">
    <property type="entry name" value="TolB, C-terminal domain"/>
    <property type="match status" value="1"/>
</dbReference>
<evidence type="ECO:0000259" key="2">
    <source>
        <dbReference type="PROSITE" id="PS50093"/>
    </source>
</evidence>
<reference evidence="4 5" key="1">
    <citation type="submission" date="2016-11" db="EMBL/GenBank/DDBJ databases">
        <title>Study of marine rhodopsin-containing bacteria.</title>
        <authorList>
            <person name="Yoshizawa S."/>
            <person name="Kumagai Y."/>
            <person name="Kogure K."/>
        </authorList>
    </citation>
    <scope>NUCLEOTIDE SEQUENCE [LARGE SCALE GENOMIC DNA]</scope>
    <source>
        <strain evidence="4 5">SAORIC-28</strain>
    </source>
</reference>
<dbReference type="SMART" id="SM00089">
    <property type="entry name" value="PKD"/>
    <property type="match status" value="4"/>
</dbReference>
<organism evidence="4 5">
    <name type="scientific">Rubrivirga marina</name>
    <dbReference type="NCBI Taxonomy" id="1196024"/>
    <lineage>
        <taxon>Bacteria</taxon>
        <taxon>Pseudomonadati</taxon>
        <taxon>Rhodothermota</taxon>
        <taxon>Rhodothermia</taxon>
        <taxon>Rhodothermales</taxon>
        <taxon>Rubricoccaceae</taxon>
        <taxon>Rubrivirga</taxon>
    </lineage>
</organism>
<dbReference type="InterPro" id="IPR003961">
    <property type="entry name" value="FN3_dom"/>
</dbReference>
<dbReference type="Gene3D" id="2.60.40.2080">
    <property type="match status" value="2"/>
</dbReference>
<dbReference type="SUPFAM" id="SSF49299">
    <property type="entry name" value="PKD domain"/>
    <property type="match status" value="4"/>
</dbReference>
<dbReference type="Gene3D" id="2.60.40.1220">
    <property type="match status" value="1"/>
</dbReference>
<dbReference type="Pfam" id="PF18911">
    <property type="entry name" value="PKD_4"/>
    <property type="match status" value="4"/>
</dbReference>
<dbReference type="PROSITE" id="PS50093">
    <property type="entry name" value="PKD"/>
    <property type="match status" value="4"/>
</dbReference>
<evidence type="ECO:0000313" key="5">
    <source>
        <dbReference type="Proteomes" id="UP000216339"/>
    </source>
</evidence>
<proteinExistence type="predicted"/>
<dbReference type="Gene3D" id="2.60.120.1620">
    <property type="match status" value="1"/>
</dbReference>
<dbReference type="PROSITE" id="PS50853">
    <property type="entry name" value="FN3"/>
    <property type="match status" value="1"/>
</dbReference>
<feature type="domain" description="PKD" evidence="2">
    <location>
        <begin position="1836"/>
        <end position="1916"/>
    </location>
</feature>
<feature type="domain" description="PKD" evidence="2">
    <location>
        <begin position="2194"/>
        <end position="2274"/>
    </location>
</feature>
<dbReference type="Gene3D" id="2.60.120.430">
    <property type="entry name" value="Galactose-binding lectin"/>
    <property type="match status" value="1"/>
</dbReference>
<dbReference type="PANTHER" id="PTHR46773:SF5">
    <property type="entry name" value="OS04G0487100 PROTEIN"/>
    <property type="match status" value="1"/>
</dbReference>
<dbReference type="InterPro" id="IPR015915">
    <property type="entry name" value="Kelch-typ_b-propeller"/>
</dbReference>